<dbReference type="Gene3D" id="3.30.200.20">
    <property type="entry name" value="Phosphorylase Kinase, domain 1"/>
    <property type="match status" value="1"/>
</dbReference>
<dbReference type="InterPro" id="IPR000719">
    <property type="entry name" value="Prot_kinase_dom"/>
</dbReference>
<name>A0ABR2JX81_9EUKA</name>
<reference evidence="3 4" key="1">
    <citation type="submission" date="2024-04" db="EMBL/GenBank/DDBJ databases">
        <title>Tritrichomonas musculus Genome.</title>
        <authorList>
            <person name="Alves-Ferreira E."/>
            <person name="Grigg M."/>
            <person name="Lorenzi H."/>
            <person name="Galac M."/>
        </authorList>
    </citation>
    <scope>NUCLEOTIDE SEQUENCE [LARGE SCALE GENOMIC DNA]</scope>
    <source>
        <strain evidence="3 4">EAF2021</strain>
    </source>
</reference>
<dbReference type="Pfam" id="PF00069">
    <property type="entry name" value="Pkinase"/>
    <property type="match status" value="2"/>
</dbReference>
<keyword evidence="4" id="KW-1185">Reference proteome</keyword>
<dbReference type="SUPFAM" id="SSF56112">
    <property type="entry name" value="Protein kinase-like (PK-like)"/>
    <property type="match status" value="1"/>
</dbReference>
<dbReference type="PROSITE" id="PS00108">
    <property type="entry name" value="PROTEIN_KINASE_ST"/>
    <property type="match status" value="1"/>
</dbReference>
<accession>A0ABR2JX81</accession>
<feature type="domain" description="Protein kinase" evidence="2">
    <location>
        <begin position="20"/>
        <end position="363"/>
    </location>
</feature>
<evidence type="ECO:0000259" key="2">
    <source>
        <dbReference type="PROSITE" id="PS50011"/>
    </source>
</evidence>
<feature type="region of interest" description="Disordered" evidence="1">
    <location>
        <begin position="184"/>
        <end position="223"/>
    </location>
</feature>
<protein>
    <recommendedName>
        <fullName evidence="2">Protein kinase domain-containing protein</fullName>
    </recommendedName>
</protein>
<dbReference type="CDD" id="cd00180">
    <property type="entry name" value="PKc"/>
    <property type="match status" value="1"/>
</dbReference>
<gene>
    <name evidence="3" type="ORF">M9Y10_045746</name>
</gene>
<evidence type="ECO:0000313" key="4">
    <source>
        <dbReference type="Proteomes" id="UP001470230"/>
    </source>
</evidence>
<evidence type="ECO:0000256" key="1">
    <source>
        <dbReference type="SAM" id="MobiDB-lite"/>
    </source>
</evidence>
<feature type="compositionally biased region" description="Low complexity" evidence="1">
    <location>
        <begin position="184"/>
        <end position="193"/>
    </location>
</feature>
<comment type="caution">
    <text evidence="3">The sequence shown here is derived from an EMBL/GenBank/DDBJ whole genome shotgun (WGS) entry which is preliminary data.</text>
</comment>
<evidence type="ECO:0000313" key="3">
    <source>
        <dbReference type="EMBL" id="KAK8883098.1"/>
    </source>
</evidence>
<dbReference type="InterPro" id="IPR011009">
    <property type="entry name" value="Kinase-like_dom_sf"/>
</dbReference>
<dbReference type="InterPro" id="IPR008271">
    <property type="entry name" value="Ser/Thr_kinase_AS"/>
</dbReference>
<organism evidence="3 4">
    <name type="scientific">Tritrichomonas musculus</name>
    <dbReference type="NCBI Taxonomy" id="1915356"/>
    <lineage>
        <taxon>Eukaryota</taxon>
        <taxon>Metamonada</taxon>
        <taxon>Parabasalia</taxon>
        <taxon>Tritrichomonadida</taxon>
        <taxon>Tritrichomonadidae</taxon>
        <taxon>Tritrichomonas</taxon>
    </lineage>
</organism>
<dbReference type="Proteomes" id="UP001470230">
    <property type="component" value="Unassembled WGS sequence"/>
</dbReference>
<feature type="compositionally biased region" description="Low complexity" evidence="1">
    <location>
        <begin position="212"/>
        <end position="223"/>
    </location>
</feature>
<sequence>MRNCKNANAISTLPTRIRRYRLLSLIGSTRNSDVYVVLVPSTNQKMIMKIIPHEKKSGHDISAENGYNINNNRFSSQMENIERECMIHKRVMEHPYVMPIVDSFDFQNFRIILMPRAYGTLCDFRKKIMSGKSIAGNELTNEEISVIFAKLMYRCLKVVQYLHDTCSILHGDIKPTNIVLDFTSSTPDSNSPTNSPPNSPHPRLTQTPFFPNNDIETNNNNNNNSYLNLEPNPFFIDFGHARELKEKDNYICHCHNMTCEFSAPEVLALEPHSFPSDMFSLGLTFYYLVTGKELLKLKSPRVSISTMAEEMGNVCYTLKSTNAFREKEWHCFPESLPELIISMLSKSQERRPTALECLQHPFFEEFLGCSWIRYENEMVPLLSK</sequence>
<dbReference type="PANTHER" id="PTHR44167">
    <property type="entry name" value="OVARIAN-SPECIFIC SERINE/THREONINE-PROTEIN KINASE LOK-RELATED"/>
    <property type="match status" value="1"/>
</dbReference>
<dbReference type="SMART" id="SM00220">
    <property type="entry name" value="S_TKc"/>
    <property type="match status" value="1"/>
</dbReference>
<dbReference type="PROSITE" id="PS50011">
    <property type="entry name" value="PROTEIN_KINASE_DOM"/>
    <property type="match status" value="1"/>
</dbReference>
<dbReference type="Gene3D" id="1.10.510.10">
    <property type="entry name" value="Transferase(Phosphotransferase) domain 1"/>
    <property type="match status" value="1"/>
</dbReference>
<proteinExistence type="predicted"/>
<dbReference type="EMBL" id="JAPFFF010000009">
    <property type="protein sequence ID" value="KAK8883098.1"/>
    <property type="molecule type" value="Genomic_DNA"/>
</dbReference>
<dbReference type="PANTHER" id="PTHR44167:SF30">
    <property type="entry name" value="PHOSPHORYLASE KINASE"/>
    <property type="match status" value="1"/>
</dbReference>